<proteinExistence type="predicted"/>
<gene>
    <name evidence="1" type="ORF">W5A_09249</name>
</gene>
<evidence type="ECO:0000313" key="2">
    <source>
        <dbReference type="Proteomes" id="UP000005938"/>
    </source>
</evidence>
<dbReference type="PANTHER" id="PTHR43239">
    <property type="entry name" value="UPF0734 PROTEIN DDB_G0273871/DDB_G0273177"/>
    <property type="match status" value="1"/>
</dbReference>
<name>I0WDE4_9FLAO</name>
<dbReference type="AlphaFoldDB" id="I0WDE4"/>
<dbReference type="InterPro" id="IPR008000">
    <property type="entry name" value="Rham/fucose_mutarotase"/>
</dbReference>
<evidence type="ECO:0008006" key="3">
    <source>
        <dbReference type="Google" id="ProtNLM"/>
    </source>
</evidence>
<dbReference type="GO" id="GO:0016857">
    <property type="term" value="F:racemase and epimerase activity, acting on carbohydrates and derivatives"/>
    <property type="evidence" value="ECO:0007669"/>
    <property type="project" value="InterPro"/>
</dbReference>
<dbReference type="PANTHER" id="PTHR43239:SF1">
    <property type="entry name" value="UPF0734 PROTEIN DDB_G0273871_DDB_G0273177"/>
    <property type="match status" value="1"/>
</dbReference>
<dbReference type="Gene3D" id="3.30.70.100">
    <property type="match status" value="1"/>
</dbReference>
<dbReference type="RefSeq" id="WP_008239787.1">
    <property type="nucleotide sequence ID" value="NZ_AJJU01000011.1"/>
</dbReference>
<sequence>MKTKRYCLALDLIDDPALIDAYIKHHEDVWPEILESIKDSGIEQLEIYNIGNRLFMIMEVNSSFSFERKNAADQANNKVQQWEELMWKYQKALPIATPGQKWLLMNKIFQL</sequence>
<dbReference type="PATRIC" id="fig|946077.3.peg.1872"/>
<dbReference type="InterPro" id="IPR011008">
    <property type="entry name" value="Dimeric_a/b-barrel"/>
</dbReference>
<accession>I0WDE4</accession>
<dbReference type="EMBL" id="AJJU01000011">
    <property type="protein sequence ID" value="EID74410.1"/>
    <property type="molecule type" value="Genomic_DNA"/>
</dbReference>
<dbReference type="OrthoDB" id="1430580at2"/>
<comment type="caution">
    <text evidence="1">The sequence shown here is derived from an EMBL/GenBank/DDBJ whole genome shotgun (WGS) entry which is preliminary data.</text>
</comment>
<organism evidence="1 2">
    <name type="scientific">Imtechella halotolerans K1</name>
    <dbReference type="NCBI Taxonomy" id="946077"/>
    <lineage>
        <taxon>Bacteria</taxon>
        <taxon>Pseudomonadati</taxon>
        <taxon>Bacteroidota</taxon>
        <taxon>Flavobacteriia</taxon>
        <taxon>Flavobacteriales</taxon>
        <taxon>Flavobacteriaceae</taxon>
        <taxon>Imtechella</taxon>
    </lineage>
</organism>
<dbReference type="SUPFAM" id="SSF54909">
    <property type="entry name" value="Dimeric alpha+beta barrel"/>
    <property type="match status" value="1"/>
</dbReference>
<dbReference type="eggNOG" id="COG3254">
    <property type="taxonomic scope" value="Bacteria"/>
</dbReference>
<dbReference type="STRING" id="946077.W5A_09249"/>
<dbReference type="Pfam" id="PF05336">
    <property type="entry name" value="rhaM"/>
    <property type="match status" value="1"/>
</dbReference>
<dbReference type="Proteomes" id="UP000005938">
    <property type="component" value="Unassembled WGS sequence"/>
</dbReference>
<protein>
    <recommendedName>
        <fullName evidence="3">L-fucose mutarotase</fullName>
    </recommendedName>
</protein>
<dbReference type="InterPro" id="IPR052996">
    <property type="entry name" value="Carb_Metab_Mutarotase"/>
</dbReference>
<evidence type="ECO:0000313" key="1">
    <source>
        <dbReference type="EMBL" id="EID74410.1"/>
    </source>
</evidence>
<reference evidence="1 2" key="1">
    <citation type="journal article" date="2012" name="J. Bacteriol.">
        <title>Genome Sequence of the Halotolerant Bacterium Imtechella halotolerans K1T.</title>
        <authorList>
            <person name="Kumar S."/>
            <person name="Vikram S."/>
            <person name="Subramanian S."/>
            <person name="Raghava G.P."/>
            <person name="Pinnaka A.K."/>
        </authorList>
    </citation>
    <scope>NUCLEOTIDE SEQUENCE [LARGE SCALE GENOMIC DNA]</scope>
    <source>
        <strain evidence="1 2">K1</strain>
    </source>
</reference>
<keyword evidence="2" id="KW-1185">Reference proteome</keyword>